<dbReference type="Pfam" id="PF13636">
    <property type="entry name" value="Methyltranf_PUA"/>
    <property type="match status" value="1"/>
</dbReference>
<dbReference type="CDD" id="cd21147">
    <property type="entry name" value="RsmF_methylt_CTD1"/>
    <property type="match status" value="1"/>
</dbReference>
<keyword evidence="10" id="KW-1185">Reference proteome</keyword>
<dbReference type="GO" id="GO:0006396">
    <property type="term" value="P:RNA processing"/>
    <property type="evidence" value="ECO:0007669"/>
    <property type="project" value="InterPro"/>
</dbReference>
<dbReference type="GO" id="GO:0008173">
    <property type="term" value="F:RNA methyltransferase activity"/>
    <property type="evidence" value="ECO:0007669"/>
    <property type="project" value="InterPro"/>
</dbReference>
<dbReference type="Pfam" id="PF17126">
    <property type="entry name" value="RsmF_methylt_CI"/>
    <property type="match status" value="1"/>
</dbReference>
<evidence type="ECO:0000256" key="6">
    <source>
        <dbReference type="ARBA" id="ARBA00022884"/>
    </source>
</evidence>
<comment type="similarity">
    <text evidence="1 7">Belongs to the class I-like SAM-binding methyltransferase superfamily. RsmB/NOP family.</text>
</comment>
<evidence type="ECO:0000259" key="8">
    <source>
        <dbReference type="PROSITE" id="PS51686"/>
    </source>
</evidence>
<keyword evidence="2" id="KW-0963">Cytoplasm</keyword>
<dbReference type="Proteomes" id="UP000595897">
    <property type="component" value="Chromosome"/>
</dbReference>
<feature type="binding site" evidence="7">
    <location>
        <position position="133"/>
    </location>
    <ligand>
        <name>S-adenosyl-L-methionine</name>
        <dbReference type="ChEBI" id="CHEBI:59789"/>
    </ligand>
</feature>
<dbReference type="PANTHER" id="PTHR22807">
    <property type="entry name" value="NOP2 YEAST -RELATED NOL1/NOP2/FMU SUN DOMAIN-CONTAINING"/>
    <property type="match status" value="1"/>
</dbReference>
<evidence type="ECO:0000256" key="1">
    <source>
        <dbReference type="ARBA" id="ARBA00007494"/>
    </source>
</evidence>
<keyword evidence="5 7" id="KW-0949">S-adenosyl-L-methionine</keyword>
<dbReference type="InterPro" id="IPR001678">
    <property type="entry name" value="MeTrfase_RsmB-F_NOP2_dom"/>
</dbReference>
<accession>A0A7R7ID16</accession>
<dbReference type="GO" id="GO:0003723">
    <property type="term" value="F:RNA binding"/>
    <property type="evidence" value="ECO:0007669"/>
    <property type="project" value="UniProtKB-UniRule"/>
</dbReference>
<dbReference type="NCBIfam" id="TIGR00446">
    <property type="entry name" value="nop2p"/>
    <property type="match status" value="1"/>
</dbReference>
<dbReference type="RefSeq" id="WP_271715755.1">
    <property type="nucleotide sequence ID" value="NZ_AP024169.1"/>
</dbReference>
<dbReference type="AlphaFoldDB" id="A0A7R7ID16"/>
<evidence type="ECO:0000256" key="5">
    <source>
        <dbReference type="ARBA" id="ARBA00022691"/>
    </source>
</evidence>
<dbReference type="InterPro" id="IPR011023">
    <property type="entry name" value="Nop2p"/>
</dbReference>
<proteinExistence type="inferred from homology"/>
<dbReference type="KEGG" id="ahb:bsdtb5_18390"/>
<dbReference type="InterPro" id="IPR027391">
    <property type="entry name" value="Nol1_Nop2_Fmu_2"/>
</dbReference>
<dbReference type="PRINTS" id="PR02008">
    <property type="entry name" value="RCMTFAMILY"/>
</dbReference>
<dbReference type="PROSITE" id="PS51686">
    <property type="entry name" value="SAM_MT_RSMB_NOP"/>
    <property type="match status" value="1"/>
</dbReference>
<dbReference type="InterPro" id="IPR018314">
    <property type="entry name" value="RsmB/NOL1/NOP2-like_CS"/>
</dbReference>
<dbReference type="Gene3D" id="2.30.130.60">
    <property type="match status" value="1"/>
</dbReference>
<dbReference type="Pfam" id="PF01189">
    <property type="entry name" value="Methyltr_RsmB-F"/>
    <property type="match status" value="1"/>
</dbReference>
<keyword evidence="3 7" id="KW-0489">Methyltransferase</keyword>
<dbReference type="Pfam" id="PF17125">
    <property type="entry name" value="Methyltr_RsmF_N"/>
    <property type="match status" value="1"/>
</dbReference>
<keyword evidence="4 7" id="KW-0808">Transferase</keyword>
<evidence type="ECO:0000256" key="3">
    <source>
        <dbReference type="ARBA" id="ARBA00022603"/>
    </source>
</evidence>
<dbReference type="InterPro" id="IPR031340">
    <property type="entry name" value="RsmF_methylt_CI"/>
</dbReference>
<organism evidence="9 10">
    <name type="scientific">Anaeromicropila herbilytica</name>
    <dbReference type="NCBI Taxonomy" id="2785025"/>
    <lineage>
        <taxon>Bacteria</taxon>
        <taxon>Bacillati</taxon>
        <taxon>Bacillota</taxon>
        <taxon>Clostridia</taxon>
        <taxon>Lachnospirales</taxon>
        <taxon>Lachnospiraceae</taxon>
        <taxon>Anaeromicropila</taxon>
    </lineage>
</organism>
<dbReference type="InterPro" id="IPR049560">
    <property type="entry name" value="MeTrfase_RsmB-F_NOP2_cat"/>
</dbReference>
<evidence type="ECO:0000313" key="9">
    <source>
        <dbReference type="EMBL" id="BCN30544.1"/>
    </source>
</evidence>
<feature type="binding site" evidence="7">
    <location>
        <begin position="109"/>
        <end position="115"/>
    </location>
    <ligand>
        <name>S-adenosyl-L-methionine</name>
        <dbReference type="ChEBI" id="CHEBI:59789"/>
    </ligand>
</feature>
<dbReference type="SUPFAM" id="SSF53335">
    <property type="entry name" value="S-adenosyl-L-methionine-dependent methyltransferases"/>
    <property type="match status" value="1"/>
</dbReference>
<gene>
    <name evidence="9" type="ORF">bsdtb5_18390</name>
</gene>
<name>A0A7R7ID16_9FIRM</name>
<dbReference type="GO" id="GO:0001510">
    <property type="term" value="P:RNA methylation"/>
    <property type="evidence" value="ECO:0007669"/>
    <property type="project" value="InterPro"/>
</dbReference>
<dbReference type="InterPro" id="IPR023267">
    <property type="entry name" value="RCMT"/>
</dbReference>
<feature type="binding site" evidence="7">
    <location>
        <position position="160"/>
    </location>
    <ligand>
        <name>S-adenosyl-L-methionine</name>
        <dbReference type="ChEBI" id="CHEBI:59789"/>
    </ligand>
</feature>
<dbReference type="GO" id="GO:0008757">
    <property type="term" value="F:S-adenosylmethionine-dependent methyltransferase activity"/>
    <property type="evidence" value="ECO:0007669"/>
    <property type="project" value="InterPro"/>
</dbReference>
<keyword evidence="6 7" id="KW-0694">RNA-binding</keyword>
<feature type="domain" description="SAM-dependent MTase RsmB/NOP-type" evidence="8">
    <location>
        <begin position="11"/>
        <end position="301"/>
    </location>
</feature>
<reference evidence="9 10" key="1">
    <citation type="submission" date="2020-11" db="EMBL/GenBank/DDBJ databases">
        <title>Draft genome sequencing of a Lachnospiraceae strain isolated from anoxic soil subjected to BSD treatment.</title>
        <authorList>
            <person name="Uek A."/>
            <person name="Tonouchi A."/>
        </authorList>
    </citation>
    <scope>NUCLEOTIDE SEQUENCE [LARGE SCALE GENOMIC DNA]</scope>
    <source>
        <strain evidence="9 10">TB5</strain>
    </source>
</reference>
<dbReference type="PROSITE" id="PS01153">
    <property type="entry name" value="NOL1_NOP2_SUN"/>
    <property type="match status" value="1"/>
</dbReference>
<evidence type="ECO:0000256" key="2">
    <source>
        <dbReference type="ARBA" id="ARBA00022490"/>
    </source>
</evidence>
<sequence length="455" mass="52738">MNLPKKFEDRMMELLKEEFPLYKKTFEDTRYGGIRVNTLKISTEEFEKICPFEIRKIPWIPNGYFYNLSDQPAKHPYYYAGLYYIQEPSAMTPASILEIEEGDKVLDLCAAPGGKSTELAAKLNGTGILVTNDISNSRAKALLKNVELYGIRNAVITNEDSVKLKKFFPEFFDKILVDAPCSGEGMFRKDATIVKNWENQGVEYYSELQKEIILNAADMLKPGGMLLYSTCTFSPEENEATIEHLLNERPDFSIEEIPMKEGFATGRPEWINGREDLKRCVRLWPHKIEGEGHFLALLRKKKDSLIEATEDRYIGKKVKLPEEFYEFLKDINFDFDEDRFVLREDKIYYNPDVNIPDKGIRIIRGGFFLGEIKKKRFEPSQSFAMGLSKVDFNNIIDLDSKENDVIKYLKCETIELNKEHKNGWYLICVEGYPLGWGKVIGQTLKNKYQAGWRWL</sequence>
<evidence type="ECO:0000313" key="10">
    <source>
        <dbReference type="Proteomes" id="UP000595897"/>
    </source>
</evidence>
<dbReference type="Gene3D" id="3.30.70.1170">
    <property type="entry name" value="Sun protein, domain 3"/>
    <property type="match status" value="1"/>
</dbReference>
<dbReference type="Gene3D" id="3.40.50.150">
    <property type="entry name" value="Vaccinia Virus protein VP39"/>
    <property type="match status" value="1"/>
</dbReference>
<dbReference type="InterPro" id="IPR031341">
    <property type="entry name" value="Methyltr_RsmF_N"/>
</dbReference>
<protein>
    <submittedName>
        <fullName evidence="9">Methylase</fullName>
    </submittedName>
</protein>
<feature type="binding site" evidence="7">
    <location>
        <position position="178"/>
    </location>
    <ligand>
        <name>S-adenosyl-L-methionine</name>
        <dbReference type="ChEBI" id="CHEBI:59789"/>
    </ligand>
</feature>
<feature type="active site" description="Nucleophile" evidence="7">
    <location>
        <position position="231"/>
    </location>
</feature>
<evidence type="ECO:0000256" key="4">
    <source>
        <dbReference type="ARBA" id="ARBA00022679"/>
    </source>
</evidence>
<dbReference type="CDD" id="cd02440">
    <property type="entry name" value="AdoMet_MTases"/>
    <property type="match status" value="1"/>
</dbReference>
<dbReference type="PANTHER" id="PTHR22807:SF30">
    <property type="entry name" value="28S RRNA (CYTOSINE(4447)-C(5))-METHYLTRANSFERASE-RELATED"/>
    <property type="match status" value="1"/>
</dbReference>
<dbReference type="InterPro" id="IPR029063">
    <property type="entry name" value="SAM-dependent_MTases_sf"/>
</dbReference>
<evidence type="ECO:0000256" key="7">
    <source>
        <dbReference type="PROSITE-ProRule" id="PRU01023"/>
    </source>
</evidence>
<dbReference type="EMBL" id="AP024169">
    <property type="protein sequence ID" value="BCN30544.1"/>
    <property type="molecule type" value="Genomic_DNA"/>
</dbReference>